<dbReference type="PANTHER" id="PTHR32060">
    <property type="entry name" value="TAIL-SPECIFIC PROTEASE"/>
    <property type="match status" value="1"/>
</dbReference>
<sequence>MRKKTNILILLVGFILGAMVSICGSVLAEKDPAVSSKSEDMQTLPFEELRTFTEIFGRIKQDYVEPVSDKKLLEDAIRGMLSGLDPHSAYLADEEYKELQEGTTGQFGGLGIEVGMENGFVKVVSPIDDTPAQKAGIKAGDLIVRLDDKPVKGMTLGDAVKIMRGEPGSQIVLTVIREGAEAPLKFEITRDIIKVKSVKSRLLEKGYGYLRISSFQSGTGESLVEAIDELKKENEAPLKGIILDLRNNPGGVLNAAVDVSDAFIQSGLIVYTEGRIKNSEMRFNATPDDIIDGAPIVVLINGGSASASEIVAGALQDHKRAIIMGEKSFGKGSVQTILPTSNGGAVKLTTARYFTPSGRSIQAEGIEPDVTLARVKLEALEKAKFESIKEADLSGHLSNGNGDKKKSEANEKADDKEDNDKEADGNEAEIRDYPLHEALNLLKGVSILKSR</sequence>
<dbReference type="OrthoDB" id="9812068at2"/>
<dbReference type="RefSeq" id="WP_013816997.1">
    <property type="nucleotide sequence ID" value="NC_015572.1"/>
</dbReference>
<keyword evidence="9" id="KW-1185">Reference proteome</keyword>
<evidence type="ECO:0000256" key="5">
    <source>
        <dbReference type="RuleBase" id="RU004404"/>
    </source>
</evidence>
<feature type="domain" description="PDZ" evidence="7">
    <location>
        <begin position="96"/>
        <end position="164"/>
    </location>
</feature>
<dbReference type="EMBL" id="CP002738">
    <property type="protein sequence ID" value="AEF98724.1"/>
    <property type="molecule type" value="Genomic_DNA"/>
</dbReference>
<dbReference type="FunFam" id="3.90.226.10:FF:000029">
    <property type="entry name" value="Peptidase, S41 family"/>
    <property type="match status" value="1"/>
</dbReference>
<dbReference type="eggNOG" id="COG0793">
    <property type="taxonomic scope" value="Bacteria"/>
</dbReference>
<dbReference type="InterPro" id="IPR001478">
    <property type="entry name" value="PDZ"/>
</dbReference>
<reference evidence="8 9" key="1">
    <citation type="journal article" date="2011" name="J. Bacteriol.">
        <title>Complete Genome Sequence of the Aerobic Marine Methanotroph Methylomonas methanica MC09.</title>
        <authorList>
            <person name="Boden R."/>
            <person name="Cunliffe M."/>
            <person name="Scanlan J."/>
            <person name="Moussard H."/>
            <person name="Kits K.D."/>
            <person name="Klotz M.G."/>
            <person name="Jetten M.S."/>
            <person name="Vuilleumier S."/>
            <person name="Han J."/>
            <person name="Peters L."/>
            <person name="Mikhailova N."/>
            <person name="Teshima H."/>
            <person name="Tapia R."/>
            <person name="Kyrpides N."/>
            <person name="Ivanova N."/>
            <person name="Pagani I."/>
            <person name="Cheng J.F."/>
            <person name="Goodwin L."/>
            <person name="Han C."/>
            <person name="Hauser L."/>
            <person name="Land M.L."/>
            <person name="Lapidus A."/>
            <person name="Lucas S."/>
            <person name="Pitluck S."/>
            <person name="Woyke T."/>
            <person name="Stein L."/>
            <person name="Murrell J.C."/>
        </authorList>
    </citation>
    <scope>NUCLEOTIDE SEQUENCE [LARGE SCALE GENOMIC DNA]</scope>
    <source>
        <strain evidence="8 9">MC09</strain>
    </source>
</reference>
<dbReference type="InterPro" id="IPR029045">
    <property type="entry name" value="ClpP/crotonase-like_dom_sf"/>
</dbReference>
<protein>
    <submittedName>
        <fullName evidence="8">Carboxyl-terminal protease</fullName>
    </submittedName>
</protein>
<dbReference type="SUPFAM" id="SSF50156">
    <property type="entry name" value="PDZ domain-like"/>
    <property type="match status" value="1"/>
</dbReference>
<organism evidence="8 9">
    <name type="scientific">Methylomonas methanica (strain DSM 25384 / MC09)</name>
    <dbReference type="NCBI Taxonomy" id="857087"/>
    <lineage>
        <taxon>Bacteria</taxon>
        <taxon>Pseudomonadati</taxon>
        <taxon>Pseudomonadota</taxon>
        <taxon>Gammaproteobacteria</taxon>
        <taxon>Methylococcales</taxon>
        <taxon>Methylococcaceae</taxon>
        <taxon>Methylomonas</taxon>
    </lineage>
</organism>
<dbReference type="SMART" id="SM00245">
    <property type="entry name" value="TSPc"/>
    <property type="match status" value="1"/>
</dbReference>
<evidence type="ECO:0000259" key="7">
    <source>
        <dbReference type="PROSITE" id="PS50106"/>
    </source>
</evidence>
<dbReference type="InterPro" id="IPR004447">
    <property type="entry name" value="Peptidase_S41A"/>
</dbReference>
<dbReference type="CDD" id="cd06782">
    <property type="entry name" value="cpPDZ_CPP-like"/>
    <property type="match status" value="1"/>
</dbReference>
<evidence type="ECO:0000256" key="1">
    <source>
        <dbReference type="ARBA" id="ARBA00009179"/>
    </source>
</evidence>
<dbReference type="InterPro" id="IPR036034">
    <property type="entry name" value="PDZ_sf"/>
</dbReference>
<dbReference type="PROSITE" id="PS50106">
    <property type="entry name" value="PDZ"/>
    <property type="match status" value="1"/>
</dbReference>
<accession>F9ZZR5</accession>
<evidence type="ECO:0000313" key="8">
    <source>
        <dbReference type="EMBL" id="AEF98724.1"/>
    </source>
</evidence>
<dbReference type="Gene3D" id="3.30.750.44">
    <property type="match status" value="1"/>
</dbReference>
<gene>
    <name evidence="8" type="ordered locus">Metme_0275</name>
</gene>
<dbReference type="CDD" id="cd07560">
    <property type="entry name" value="Peptidase_S41_CPP"/>
    <property type="match status" value="1"/>
</dbReference>
<dbReference type="PANTHER" id="PTHR32060:SF30">
    <property type="entry name" value="CARBOXY-TERMINAL PROCESSING PROTEASE CTPA"/>
    <property type="match status" value="1"/>
</dbReference>
<dbReference type="STRING" id="857087.Metme_0275"/>
<keyword evidence="2 5" id="KW-0645">Protease</keyword>
<dbReference type="Pfam" id="PF13180">
    <property type="entry name" value="PDZ_2"/>
    <property type="match status" value="1"/>
</dbReference>
<dbReference type="Pfam" id="PF22694">
    <property type="entry name" value="CtpB_N-like"/>
    <property type="match status" value="1"/>
</dbReference>
<dbReference type="GO" id="GO:0004175">
    <property type="term" value="F:endopeptidase activity"/>
    <property type="evidence" value="ECO:0007669"/>
    <property type="project" value="TreeGrafter"/>
</dbReference>
<dbReference type="Gene3D" id="3.90.226.10">
    <property type="entry name" value="2-enoyl-CoA Hydratase, Chain A, domain 1"/>
    <property type="match status" value="1"/>
</dbReference>
<dbReference type="GO" id="GO:0007165">
    <property type="term" value="P:signal transduction"/>
    <property type="evidence" value="ECO:0007669"/>
    <property type="project" value="TreeGrafter"/>
</dbReference>
<dbReference type="GO" id="GO:0006508">
    <property type="term" value="P:proteolysis"/>
    <property type="evidence" value="ECO:0007669"/>
    <property type="project" value="UniProtKB-KW"/>
</dbReference>
<dbReference type="HOGENOM" id="CLU_017295_1_1_6"/>
<dbReference type="Pfam" id="PF03572">
    <property type="entry name" value="Peptidase_S41"/>
    <property type="match status" value="1"/>
</dbReference>
<proteinExistence type="inferred from homology"/>
<evidence type="ECO:0000256" key="3">
    <source>
        <dbReference type="ARBA" id="ARBA00022801"/>
    </source>
</evidence>
<dbReference type="InterPro" id="IPR005151">
    <property type="entry name" value="Tail-specific_protease"/>
</dbReference>
<feature type="compositionally biased region" description="Basic and acidic residues" evidence="6">
    <location>
        <begin position="402"/>
        <end position="432"/>
    </location>
</feature>
<feature type="region of interest" description="Disordered" evidence="6">
    <location>
        <begin position="393"/>
        <end position="432"/>
    </location>
</feature>
<comment type="similarity">
    <text evidence="1 5">Belongs to the peptidase S41A family.</text>
</comment>
<dbReference type="KEGG" id="mmt:Metme_0275"/>
<keyword evidence="4 5" id="KW-0720">Serine protease</keyword>
<dbReference type="Proteomes" id="UP000008888">
    <property type="component" value="Chromosome"/>
</dbReference>
<dbReference type="FunFam" id="2.30.42.10:FF:000063">
    <property type="entry name" value="Peptidase, S41 family"/>
    <property type="match status" value="1"/>
</dbReference>
<dbReference type="NCBIfam" id="TIGR00225">
    <property type="entry name" value="prc"/>
    <property type="match status" value="1"/>
</dbReference>
<evidence type="ECO:0000256" key="4">
    <source>
        <dbReference type="ARBA" id="ARBA00022825"/>
    </source>
</evidence>
<dbReference type="GO" id="GO:0008236">
    <property type="term" value="F:serine-type peptidase activity"/>
    <property type="evidence" value="ECO:0007669"/>
    <property type="project" value="UniProtKB-KW"/>
</dbReference>
<reference evidence="9" key="3">
    <citation type="submission" date="2011-05" db="EMBL/GenBank/DDBJ databases">
        <title>Complete sequence of Methylomonas methanica MC09.</title>
        <authorList>
            <consortium name="US DOE Joint Genome Institute"/>
            <person name="Lucas S."/>
            <person name="Han J."/>
            <person name="Lapidus A."/>
            <person name="Cheng J.-F."/>
            <person name="Goodwin L."/>
            <person name="Pitluck S."/>
            <person name="Peters L."/>
            <person name="Mikhailova N."/>
            <person name="Teshima H."/>
            <person name="Han C."/>
            <person name="Tapia R."/>
            <person name="Land M."/>
            <person name="Hauser L."/>
            <person name="Kyrpides N."/>
            <person name="Ivanova N."/>
            <person name="Pagani I."/>
            <person name="Stein L."/>
            <person name="Woyke T."/>
        </authorList>
    </citation>
    <scope>NUCLEOTIDE SEQUENCE [LARGE SCALE GENOMIC DNA]</scope>
    <source>
        <strain evidence="9">MC09</strain>
    </source>
</reference>
<evidence type="ECO:0000313" key="9">
    <source>
        <dbReference type="Proteomes" id="UP000008888"/>
    </source>
</evidence>
<keyword evidence="3 5" id="KW-0378">Hydrolase</keyword>
<dbReference type="InterPro" id="IPR055210">
    <property type="entry name" value="CtpA/B_N"/>
</dbReference>
<dbReference type="Gene3D" id="2.30.42.10">
    <property type="match status" value="1"/>
</dbReference>
<dbReference type="SUPFAM" id="SSF52096">
    <property type="entry name" value="ClpP/crotonase"/>
    <property type="match status" value="1"/>
</dbReference>
<dbReference type="GO" id="GO:0030288">
    <property type="term" value="C:outer membrane-bounded periplasmic space"/>
    <property type="evidence" value="ECO:0007669"/>
    <property type="project" value="TreeGrafter"/>
</dbReference>
<dbReference type="AlphaFoldDB" id="F9ZZR5"/>
<evidence type="ECO:0000256" key="2">
    <source>
        <dbReference type="ARBA" id="ARBA00022670"/>
    </source>
</evidence>
<reference key="2">
    <citation type="submission" date="2011-05" db="EMBL/GenBank/DDBJ databases">
        <title>Complete genome sequence of the aerobic marine methanotroph Methylomonas methanica MC09.</title>
        <authorList>
            <person name="Boden R."/>
            <person name="Cunliffe M."/>
            <person name="Scanlan J."/>
            <person name="Moussard H."/>
            <person name="Kits K.D."/>
            <person name="Klotz M."/>
            <person name="Jetten M."/>
            <person name="Vuilleumier S."/>
            <person name="Han J."/>
            <person name="Peters L."/>
            <person name="Mikhailova N."/>
            <person name="Teshima H."/>
            <person name="Tapia R."/>
            <person name="Kyrpides N."/>
            <person name="Ivanova N."/>
            <person name="Pagani I."/>
            <person name="Cheng J.-F."/>
            <person name="Goodwin L."/>
            <person name="Han C."/>
            <person name="Hauser L."/>
            <person name="Land M."/>
            <person name="Lapidus A."/>
            <person name="Lucas S."/>
            <person name="Pitluck S."/>
            <person name="Woyke T."/>
            <person name="Stein L.Y."/>
            <person name="Murrell C."/>
        </authorList>
    </citation>
    <scope>NUCLEOTIDE SEQUENCE</scope>
    <source>
        <strain>MC09</strain>
    </source>
</reference>
<evidence type="ECO:0000256" key="6">
    <source>
        <dbReference type="SAM" id="MobiDB-lite"/>
    </source>
</evidence>
<dbReference type="SMART" id="SM00228">
    <property type="entry name" value="PDZ"/>
    <property type="match status" value="1"/>
</dbReference>
<name>F9ZZR5_METMM</name>